<keyword evidence="1" id="KW-0732">Signal</keyword>
<dbReference type="Proteomes" id="UP001159075">
    <property type="component" value="Unassembled WGS sequence"/>
</dbReference>
<feature type="signal peptide" evidence="1">
    <location>
        <begin position="1"/>
        <end position="21"/>
    </location>
</feature>
<protein>
    <submittedName>
        <fullName evidence="2">TIGR03759 family integrating conjugative element protein</fullName>
    </submittedName>
</protein>
<comment type="caution">
    <text evidence="2">The sequence shown here is derived from an EMBL/GenBank/DDBJ whole genome shotgun (WGS) entry which is preliminary data.</text>
</comment>
<proteinExistence type="predicted"/>
<gene>
    <name evidence="2" type="ORF">ODY93_19125</name>
</gene>
<reference evidence="2 3" key="1">
    <citation type="submission" date="2022-09" db="EMBL/GenBank/DDBJ databases">
        <title>The outer-membrane cytochrome OmcA is essential for infection of Shewanella oneidensis by a zebrafish-associated bacteriophage.</title>
        <authorList>
            <person name="Grenfell A.W."/>
            <person name="Intile P."/>
            <person name="Mcfarlane J."/>
            <person name="Leung D."/>
            <person name="Abdalla K."/>
            <person name="Wold M."/>
            <person name="Kees E."/>
            <person name="Gralnick J."/>
        </authorList>
    </citation>
    <scope>NUCLEOTIDE SEQUENCE [LARGE SCALE GENOMIC DNA]</scope>
    <source>
        <strain evidence="2 3">NF-5</strain>
    </source>
</reference>
<dbReference type="InterPro" id="IPR022293">
    <property type="entry name" value="Integrating-conj_element"/>
</dbReference>
<name>A0ABT6UGW5_9GAMM</name>
<evidence type="ECO:0000313" key="3">
    <source>
        <dbReference type="Proteomes" id="UP001159075"/>
    </source>
</evidence>
<accession>A0ABT6UGW5</accession>
<dbReference type="EMBL" id="JAOTLW010000025">
    <property type="protein sequence ID" value="MDI5833700.1"/>
    <property type="molecule type" value="Genomic_DNA"/>
</dbReference>
<dbReference type="NCBIfam" id="TIGR03759">
    <property type="entry name" value="conj_TIGR03759"/>
    <property type="match status" value="1"/>
</dbReference>
<keyword evidence="3" id="KW-1185">Reference proteome</keyword>
<sequence>MNVNVIFGTILLLVLSCQLNAATVSQDQTETQIISDEQRTVQNKEQQATRFGLSVTEWNEYERVMASSQGWEMKNSHPLAVLGRSATTEAEREKYARLLVKHEYQLAEGLLAFDRARSSAWKAMYPNLPIIRNNTPERVALYVNDQCDTCSQLLQQWRSKGSKVDIYFVGKGDDTTLREWAMRAGIRKQDVDEQQITLNHDDGSWLTVAKAKPIPVSLAKNKEGAWSFVTP</sequence>
<organism evidence="2 3">
    <name type="scientific">Shewanella xiamenensis</name>
    <dbReference type="NCBI Taxonomy" id="332186"/>
    <lineage>
        <taxon>Bacteria</taxon>
        <taxon>Pseudomonadati</taxon>
        <taxon>Pseudomonadota</taxon>
        <taxon>Gammaproteobacteria</taxon>
        <taxon>Alteromonadales</taxon>
        <taxon>Shewanellaceae</taxon>
        <taxon>Shewanella</taxon>
    </lineage>
</organism>
<evidence type="ECO:0000256" key="1">
    <source>
        <dbReference type="SAM" id="SignalP"/>
    </source>
</evidence>
<dbReference type="RefSeq" id="WP_257749611.1">
    <property type="nucleotide sequence ID" value="NZ_JANLGK010000026.1"/>
</dbReference>
<evidence type="ECO:0000313" key="2">
    <source>
        <dbReference type="EMBL" id="MDI5833700.1"/>
    </source>
</evidence>
<feature type="chain" id="PRO_5045329148" evidence="1">
    <location>
        <begin position="22"/>
        <end position="231"/>
    </location>
</feature>